<name>A0A0A9ACK9_ARUDO</name>
<reference evidence="2" key="2">
    <citation type="journal article" date="2015" name="Data Brief">
        <title>Shoot transcriptome of the giant reed, Arundo donax.</title>
        <authorList>
            <person name="Barrero R.A."/>
            <person name="Guerrero F.D."/>
            <person name="Moolhuijzen P."/>
            <person name="Goolsby J.A."/>
            <person name="Tidwell J."/>
            <person name="Bellgard S.E."/>
            <person name="Bellgard M.I."/>
        </authorList>
    </citation>
    <scope>NUCLEOTIDE SEQUENCE</scope>
    <source>
        <tissue evidence="2">Shoot tissue taken approximately 20 cm above the soil surface</tissue>
    </source>
</reference>
<dbReference type="EMBL" id="GBRH01249034">
    <property type="protein sequence ID" value="JAD48861.1"/>
    <property type="molecule type" value="Transcribed_RNA"/>
</dbReference>
<sequence length="45" mass="5098">MLFFHHSGTSMLTVWCTLLKVVPGFKLLTTEEKQFSTESFAVDSC</sequence>
<organism evidence="2">
    <name type="scientific">Arundo donax</name>
    <name type="common">Giant reed</name>
    <name type="synonym">Donax arundinaceus</name>
    <dbReference type="NCBI Taxonomy" id="35708"/>
    <lineage>
        <taxon>Eukaryota</taxon>
        <taxon>Viridiplantae</taxon>
        <taxon>Streptophyta</taxon>
        <taxon>Embryophyta</taxon>
        <taxon>Tracheophyta</taxon>
        <taxon>Spermatophyta</taxon>
        <taxon>Magnoliopsida</taxon>
        <taxon>Liliopsida</taxon>
        <taxon>Poales</taxon>
        <taxon>Poaceae</taxon>
        <taxon>PACMAD clade</taxon>
        <taxon>Arundinoideae</taxon>
        <taxon>Arundineae</taxon>
        <taxon>Arundo</taxon>
    </lineage>
</organism>
<reference evidence="2" key="1">
    <citation type="submission" date="2014-09" db="EMBL/GenBank/DDBJ databases">
        <authorList>
            <person name="Magalhaes I.L.F."/>
            <person name="Oliveira U."/>
            <person name="Santos F.R."/>
            <person name="Vidigal T.H.D.A."/>
            <person name="Brescovit A.D."/>
            <person name="Santos A.J."/>
        </authorList>
    </citation>
    <scope>NUCLEOTIDE SEQUENCE</scope>
    <source>
        <tissue evidence="2">Shoot tissue taken approximately 20 cm above the soil surface</tissue>
    </source>
</reference>
<feature type="signal peptide" evidence="1">
    <location>
        <begin position="1"/>
        <end position="24"/>
    </location>
</feature>
<protein>
    <submittedName>
        <fullName evidence="2">Uncharacterized protein</fullName>
    </submittedName>
</protein>
<dbReference type="AlphaFoldDB" id="A0A0A9ACK9"/>
<accession>A0A0A9ACK9</accession>
<evidence type="ECO:0000313" key="2">
    <source>
        <dbReference type="EMBL" id="JAD48861.1"/>
    </source>
</evidence>
<feature type="chain" id="PRO_5002045388" evidence="1">
    <location>
        <begin position="25"/>
        <end position="45"/>
    </location>
</feature>
<proteinExistence type="predicted"/>
<keyword evidence="1" id="KW-0732">Signal</keyword>
<evidence type="ECO:0000256" key="1">
    <source>
        <dbReference type="SAM" id="SignalP"/>
    </source>
</evidence>